<dbReference type="Proteomes" id="UP000190285">
    <property type="component" value="Unassembled WGS sequence"/>
</dbReference>
<dbReference type="GO" id="GO:0015297">
    <property type="term" value="F:antiporter activity"/>
    <property type="evidence" value="ECO:0007669"/>
    <property type="project" value="InterPro"/>
</dbReference>
<feature type="transmembrane region" description="Helical" evidence="10">
    <location>
        <begin position="135"/>
        <end position="156"/>
    </location>
</feature>
<evidence type="ECO:0000256" key="10">
    <source>
        <dbReference type="SAM" id="Phobius"/>
    </source>
</evidence>
<evidence type="ECO:0000256" key="7">
    <source>
        <dbReference type="ARBA" id="ARBA00022989"/>
    </source>
</evidence>
<proteinExistence type="inferred from homology"/>
<feature type="transmembrane region" description="Helical" evidence="10">
    <location>
        <begin position="55"/>
        <end position="81"/>
    </location>
</feature>
<dbReference type="InterPro" id="IPR051327">
    <property type="entry name" value="MATE_MepA_subfamily"/>
</dbReference>
<dbReference type="GO" id="GO:0046677">
    <property type="term" value="P:response to antibiotic"/>
    <property type="evidence" value="ECO:0007669"/>
    <property type="project" value="UniProtKB-KW"/>
</dbReference>
<evidence type="ECO:0000256" key="5">
    <source>
        <dbReference type="ARBA" id="ARBA00022475"/>
    </source>
</evidence>
<dbReference type="OrthoDB" id="305360at2"/>
<feature type="transmembrane region" description="Helical" evidence="10">
    <location>
        <begin position="267"/>
        <end position="289"/>
    </location>
</feature>
<dbReference type="InterPro" id="IPR048279">
    <property type="entry name" value="MdtK-like"/>
</dbReference>
<feature type="transmembrane region" description="Helical" evidence="10">
    <location>
        <begin position="309"/>
        <end position="329"/>
    </location>
</feature>
<dbReference type="RefSeq" id="WP_079494238.1">
    <property type="nucleotide sequence ID" value="NZ_FUZT01000011.1"/>
</dbReference>
<gene>
    <name evidence="11" type="ORF">SAMN02194393_04118</name>
</gene>
<evidence type="ECO:0000256" key="2">
    <source>
        <dbReference type="ARBA" id="ARBA00008417"/>
    </source>
</evidence>
<feature type="transmembrane region" description="Helical" evidence="10">
    <location>
        <begin position="235"/>
        <end position="261"/>
    </location>
</feature>
<dbReference type="InterPro" id="IPR002528">
    <property type="entry name" value="MATE_fam"/>
</dbReference>
<keyword evidence="9" id="KW-0046">Antibiotic resistance</keyword>
<keyword evidence="7 10" id="KW-1133">Transmembrane helix</keyword>
<keyword evidence="8 10" id="KW-0472">Membrane</keyword>
<dbReference type="CDD" id="cd13143">
    <property type="entry name" value="MATE_MepA_like"/>
    <property type="match status" value="1"/>
</dbReference>
<dbReference type="Pfam" id="PF01554">
    <property type="entry name" value="MatE"/>
    <property type="match status" value="2"/>
</dbReference>
<organism evidence="11 12">
    <name type="scientific">Maledivibacter halophilus</name>
    <dbReference type="NCBI Taxonomy" id="36842"/>
    <lineage>
        <taxon>Bacteria</taxon>
        <taxon>Bacillati</taxon>
        <taxon>Bacillota</taxon>
        <taxon>Clostridia</taxon>
        <taxon>Peptostreptococcales</taxon>
        <taxon>Caminicellaceae</taxon>
        <taxon>Maledivibacter</taxon>
    </lineage>
</organism>
<evidence type="ECO:0000313" key="11">
    <source>
        <dbReference type="EMBL" id="SKC84473.1"/>
    </source>
</evidence>
<protein>
    <recommendedName>
        <fullName evidence="3">Multidrug export protein MepA</fullName>
    </recommendedName>
</protein>
<dbReference type="NCBIfam" id="TIGR00797">
    <property type="entry name" value="matE"/>
    <property type="match status" value="1"/>
</dbReference>
<evidence type="ECO:0000256" key="8">
    <source>
        <dbReference type="ARBA" id="ARBA00023136"/>
    </source>
</evidence>
<evidence type="ECO:0000313" key="12">
    <source>
        <dbReference type="Proteomes" id="UP000190285"/>
    </source>
</evidence>
<sequence length="452" mass="50670">MQQSISDSFSLVKKFFKYLIPSVSAMWFFSIYTMVDGIFVGKGVGPLALAAVNLSMPYINIVFAISLLIAVGSSTLITFYLGQNRKEKSNEIFTINIIFLSCLGVILSILSLLFLEKIAIFLGATPETLPYVKDYLQIIIIFSTFFMVAYSLEVLVKADGFPIYSIIFVTLAAITNILLDYIFVIRLNYGIKGAAIATGMSQFTSCLAFLLRFILGKSNLKFTKIKINFSYIKNIFIIGFPESLTELSIGFTTFMFNFVILKYIGPYGIAAFGVIMYIYNLILMTMIGINQGMQPLVSYYNGKGNDKSIRKLLSLALKTSLFFAVFFFISSQVFTKQLVGLFIAPSNIKAFQIALEGLKIFSFGFLICGFNIIFSGYFTALKETNKATAISLLRGYILISLTLLISPIIGQDFGIWISPFIYEIITLCITLTIYFKIKPMEEKNIATEKYVR</sequence>
<feature type="transmembrane region" description="Helical" evidence="10">
    <location>
        <begin position="93"/>
        <end position="115"/>
    </location>
</feature>
<keyword evidence="4" id="KW-0813">Transport</keyword>
<dbReference type="EMBL" id="FUZT01000011">
    <property type="protein sequence ID" value="SKC84473.1"/>
    <property type="molecule type" value="Genomic_DNA"/>
</dbReference>
<dbReference type="InterPro" id="IPR045070">
    <property type="entry name" value="MATE_MepA-like"/>
</dbReference>
<evidence type="ECO:0000256" key="4">
    <source>
        <dbReference type="ARBA" id="ARBA00022448"/>
    </source>
</evidence>
<feature type="transmembrane region" description="Helical" evidence="10">
    <location>
        <begin position="392"/>
        <end position="409"/>
    </location>
</feature>
<evidence type="ECO:0000256" key="9">
    <source>
        <dbReference type="ARBA" id="ARBA00023251"/>
    </source>
</evidence>
<keyword evidence="12" id="KW-1185">Reference proteome</keyword>
<dbReference type="STRING" id="36842.SAMN02194393_04118"/>
<accession>A0A1T5M8P8</accession>
<feature type="transmembrane region" description="Helical" evidence="10">
    <location>
        <begin position="415"/>
        <end position="435"/>
    </location>
</feature>
<feature type="transmembrane region" description="Helical" evidence="10">
    <location>
        <begin position="360"/>
        <end position="380"/>
    </location>
</feature>
<comment type="subcellular location">
    <subcellularLocation>
        <location evidence="1">Cell membrane</location>
        <topology evidence="1">Multi-pass membrane protein</topology>
    </subcellularLocation>
</comment>
<dbReference type="AlphaFoldDB" id="A0A1T5M8P8"/>
<keyword evidence="6 10" id="KW-0812">Transmembrane</keyword>
<dbReference type="PANTHER" id="PTHR43823">
    <property type="entry name" value="SPORULATION PROTEIN YKVU"/>
    <property type="match status" value="1"/>
</dbReference>
<name>A0A1T5M8P8_9FIRM</name>
<dbReference type="GO" id="GO:0005886">
    <property type="term" value="C:plasma membrane"/>
    <property type="evidence" value="ECO:0007669"/>
    <property type="project" value="UniProtKB-SubCell"/>
</dbReference>
<evidence type="ECO:0000256" key="6">
    <source>
        <dbReference type="ARBA" id="ARBA00022692"/>
    </source>
</evidence>
<comment type="similarity">
    <text evidence="2">Belongs to the multi antimicrobial extrusion (MATE) (TC 2.A.66.1) family. MepA subfamily.</text>
</comment>
<reference evidence="11 12" key="1">
    <citation type="submission" date="2017-02" db="EMBL/GenBank/DDBJ databases">
        <authorList>
            <person name="Peterson S.W."/>
        </authorList>
    </citation>
    <scope>NUCLEOTIDE SEQUENCE [LARGE SCALE GENOMIC DNA]</scope>
    <source>
        <strain evidence="11 12">M1</strain>
    </source>
</reference>
<feature type="transmembrane region" description="Helical" evidence="10">
    <location>
        <begin position="195"/>
        <end position="215"/>
    </location>
</feature>
<dbReference type="GO" id="GO:0042910">
    <property type="term" value="F:xenobiotic transmembrane transporter activity"/>
    <property type="evidence" value="ECO:0007669"/>
    <property type="project" value="InterPro"/>
</dbReference>
<dbReference type="PIRSF" id="PIRSF006603">
    <property type="entry name" value="DinF"/>
    <property type="match status" value="1"/>
</dbReference>
<dbReference type="PANTHER" id="PTHR43823:SF3">
    <property type="entry name" value="MULTIDRUG EXPORT PROTEIN MEPA"/>
    <property type="match status" value="1"/>
</dbReference>
<feature type="transmembrane region" description="Helical" evidence="10">
    <location>
        <begin position="163"/>
        <end position="183"/>
    </location>
</feature>
<evidence type="ECO:0000256" key="1">
    <source>
        <dbReference type="ARBA" id="ARBA00004651"/>
    </source>
</evidence>
<feature type="transmembrane region" description="Helical" evidence="10">
    <location>
        <begin position="15"/>
        <end position="35"/>
    </location>
</feature>
<keyword evidence="5" id="KW-1003">Cell membrane</keyword>
<evidence type="ECO:0000256" key="3">
    <source>
        <dbReference type="ARBA" id="ARBA00022106"/>
    </source>
</evidence>